<dbReference type="InterPro" id="IPR050281">
    <property type="entry name" value="Flavin_monoamine_oxidase"/>
</dbReference>
<evidence type="ECO:0000256" key="6">
    <source>
        <dbReference type="ARBA" id="ARBA00047321"/>
    </source>
</evidence>
<comment type="caution">
    <text evidence="8">The sequence shown here is derived from an EMBL/GenBank/DDBJ whole genome shotgun (WGS) entry which is preliminary data.</text>
</comment>
<dbReference type="PANTHER" id="PTHR10742:SF410">
    <property type="entry name" value="LYSINE-SPECIFIC HISTONE DEMETHYLASE 2"/>
    <property type="match status" value="1"/>
</dbReference>
<evidence type="ECO:0000256" key="1">
    <source>
        <dbReference type="ARBA" id="ARBA00004814"/>
    </source>
</evidence>
<dbReference type="SUPFAM" id="SSF54373">
    <property type="entry name" value="FAD-linked reductases, C-terminal domain"/>
    <property type="match status" value="1"/>
</dbReference>
<evidence type="ECO:0000259" key="7">
    <source>
        <dbReference type="Pfam" id="PF01593"/>
    </source>
</evidence>
<dbReference type="AlphaFoldDB" id="A0A3R9NBH8"/>
<dbReference type="GO" id="GO:0009851">
    <property type="term" value="P:auxin biosynthetic process"/>
    <property type="evidence" value="ECO:0007669"/>
    <property type="project" value="UniProtKB-KW"/>
</dbReference>
<dbReference type="OrthoDB" id="56323at2"/>
<dbReference type="InterPro" id="IPR036188">
    <property type="entry name" value="FAD/NAD-bd_sf"/>
</dbReference>
<evidence type="ECO:0000313" key="8">
    <source>
        <dbReference type="EMBL" id="RSK29778.1"/>
    </source>
</evidence>
<dbReference type="Gene3D" id="3.50.50.60">
    <property type="entry name" value="FAD/NAD(P)-binding domain"/>
    <property type="match status" value="1"/>
</dbReference>
<name>A0A3R9NBH8_9BACT</name>
<dbReference type="EMBL" id="RWIS01000011">
    <property type="protein sequence ID" value="RSK29778.1"/>
    <property type="molecule type" value="Genomic_DNA"/>
</dbReference>
<dbReference type="EC" id="1.13.12.3" evidence="3"/>
<comment type="catalytic activity">
    <reaction evidence="6">
        <text>L-tryptophan + O2 = indole-3-acetamide + CO2 + H2O</text>
        <dbReference type="Rhea" id="RHEA:16165"/>
        <dbReference type="ChEBI" id="CHEBI:15377"/>
        <dbReference type="ChEBI" id="CHEBI:15379"/>
        <dbReference type="ChEBI" id="CHEBI:16031"/>
        <dbReference type="ChEBI" id="CHEBI:16526"/>
        <dbReference type="ChEBI" id="CHEBI:57912"/>
        <dbReference type="EC" id="1.13.12.3"/>
    </reaction>
</comment>
<sequence>MLPANVCPARWVIGWRRTLHSGWMRPTLRPAVLPACFSPYSSLVFTSDILILGAGAAGLLAARTLAQAGRRVTVLEARSRPGGRILTLGTEAGFSAPTEAGAEFLHGDVPLTRQLLQAYGIGWHDTAGTTYEVANGQARPAEMFLEDLPLLLEKLGQLPQDIPLADFLEQYFPGPEYADLRRQATSFAEGYDAADARRVSSFALREEWSGNGAQDSPRPEGGYAGLVAGLVGELRAAGGELVLDAVAARLVWQPGQAQVWCQDGRVFEAPQVLLTVPLGVWQAAEGQPGHFSLEPELPGHRAAAQQLGFGPVIKYLLEFHAPIWEQLSAEIGQALPEVGFLFSDAPVPTWWSQQPSPRTLLTGWVAGPAAAQRQHLSPAELLTEALNSVAYLLHASPEYVRQQLRAHQVVNWGTDPLALGAYSYAVVDAAAHRATLSAPVQHTLFVAGEGVYTGPYTGTVEAALVTGAAAARRMLHAPLPAG</sequence>
<comment type="similarity">
    <text evidence="2">Belongs to the tryptophan 2-monooxygenase family.</text>
</comment>
<dbReference type="GO" id="GO:0050361">
    <property type="term" value="F:tryptophan 2-monooxygenase activity"/>
    <property type="evidence" value="ECO:0007669"/>
    <property type="project" value="UniProtKB-EC"/>
</dbReference>
<keyword evidence="9" id="KW-1185">Reference proteome</keyword>
<evidence type="ECO:0000256" key="5">
    <source>
        <dbReference type="ARBA" id="ARBA00023070"/>
    </source>
</evidence>
<evidence type="ECO:0000256" key="2">
    <source>
        <dbReference type="ARBA" id="ARBA00005833"/>
    </source>
</evidence>
<proteinExistence type="inferred from homology"/>
<gene>
    <name evidence="8" type="ORF">EI290_15680</name>
</gene>
<comment type="pathway">
    <text evidence="1">Plant hormone metabolism; auxin biosynthesis.</text>
</comment>
<accession>A0A3R9NBH8</accession>
<dbReference type="PANTHER" id="PTHR10742">
    <property type="entry name" value="FLAVIN MONOAMINE OXIDASE"/>
    <property type="match status" value="1"/>
</dbReference>
<reference evidence="8 9" key="1">
    <citation type="submission" date="2018-12" db="EMBL/GenBank/DDBJ databases">
        <authorList>
            <person name="Feng G."/>
            <person name="Zhu H."/>
        </authorList>
    </citation>
    <scope>NUCLEOTIDE SEQUENCE [LARGE SCALE GENOMIC DNA]</scope>
    <source>
        <strain evidence="8 9">9PBR-2</strain>
    </source>
</reference>
<evidence type="ECO:0000256" key="4">
    <source>
        <dbReference type="ARBA" id="ARBA00017871"/>
    </source>
</evidence>
<dbReference type="Proteomes" id="UP000280066">
    <property type="component" value="Unassembled WGS sequence"/>
</dbReference>
<protein>
    <recommendedName>
        <fullName evidence="4">Tryptophan 2-monooxygenase</fullName>
        <ecNumber evidence="3">1.13.12.3</ecNumber>
    </recommendedName>
</protein>
<evidence type="ECO:0000256" key="3">
    <source>
        <dbReference type="ARBA" id="ARBA00012535"/>
    </source>
</evidence>
<keyword evidence="5" id="KW-0073">Auxin biosynthesis</keyword>
<dbReference type="SUPFAM" id="SSF51905">
    <property type="entry name" value="FAD/NAD(P)-binding domain"/>
    <property type="match status" value="1"/>
</dbReference>
<organism evidence="8 9">
    <name type="scientific">Hymenobacter metallilatus</name>
    <dbReference type="NCBI Taxonomy" id="2493666"/>
    <lineage>
        <taxon>Bacteria</taxon>
        <taxon>Pseudomonadati</taxon>
        <taxon>Bacteroidota</taxon>
        <taxon>Cytophagia</taxon>
        <taxon>Cytophagales</taxon>
        <taxon>Hymenobacteraceae</taxon>
        <taxon>Hymenobacter</taxon>
    </lineage>
</organism>
<dbReference type="Pfam" id="PF01593">
    <property type="entry name" value="Amino_oxidase"/>
    <property type="match status" value="1"/>
</dbReference>
<feature type="domain" description="Amine oxidase" evidence="7">
    <location>
        <begin position="57"/>
        <end position="475"/>
    </location>
</feature>
<dbReference type="InterPro" id="IPR002937">
    <property type="entry name" value="Amino_oxidase"/>
</dbReference>
<evidence type="ECO:0000313" key="9">
    <source>
        <dbReference type="Proteomes" id="UP000280066"/>
    </source>
</evidence>